<dbReference type="PROSITE" id="PS50111">
    <property type="entry name" value="CHEMOTAXIS_TRANSDUC_2"/>
    <property type="match status" value="1"/>
</dbReference>
<evidence type="ECO:0000313" key="7">
    <source>
        <dbReference type="EMBL" id="ASG23707.1"/>
    </source>
</evidence>
<evidence type="ECO:0000256" key="2">
    <source>
        <dbReference type="ARBA" id="ARBA00029447"/>
    </source>
</evidence>
<evidence type="ECO:0000313" key="8">
    <source>
        <dbReference type="Proteomes" id="UP000197153"/>
    </source>
</evidence>
<evidence type="ECO:0000259" key="6">
    <source>
        <dbReference type="PROSITE" id="PS50885"/>
    </source>
</evidence>
<gene>
    <name evidence="7" type="ORF">Y958_22220</name>
</gene>
<dbReference type="Proteomes" id="UP000197153">
    <property type="component" value="Chromosome 3"/>
</dbReference>
<dbReference type="Gene3D" id="1.10.287.950">
    <property type="entry name" value="Methyl-accepting chemotaxis protein"/>
    <property type="match status" value="1"/>
</dbReference>
<dbReference type="SMART" id="SM00283">
    <property type="entry name" value="MA"/>
    <property type="match status" value="1"/>
</dbReference>
<keyword evidence="4" id="KW-1133">Transmembrane helix</keyword>
<dbReference type="GO" id="GO:0007165">
    <property type="term" value="P:signal transduction"/>
    <property type="evidence" value="ECO:0007669"/>
    <property type="project" value="UniProtKB-KW"/>
</dbReference>
<accession>A0A248JYD1</accession>
<dbReference type="SUPFAM" id="SSF58104">
    <property type="entry name" value="Methyl-accepting chemotaxis protein (MCP) signaling domain"/>
    <property type="match status" value="1"/>
</dbReference>
<feature type="domain" description="Methyl-accepting transducer" evidence="5">
    <location>
        <begin position="463"/>
        <end position="685"/>
    </location>
</feature>
<dbReference type="KEGG" id="nao:Y958_22220"/>
<feature type="transmembrane region" description="Helical" evidence="4">
    <location>
        <begin position="347"/>
        <end position="368"/>
    </location>
</feature>
<keyword evidence="1 3" id="KW-0807">Transducer</keyword>
<feature type="domain" description="HAMP" evidence="6">
    <location>
        <begin position="370"/>
        <end position="423"/>
    </location>
</feature>
<dbReference type="EMBL" id="CP022112">
    <property type="protein sequence ID" value="ASG23707.1"/>
    <property type="molecule type" value="Genomic_DNA"/>
</dbReference>
<feature type="transmembrane region" description="Helical" evidence="4">
    <location>
        <begin position="39"/>
        <end position="62"/>
    </location>
</feature>
<dbReference type="PANTHER" id="PTHR32089">
    <property type="entry name" value="METHYL-ACCEPTING CHEMOTAXIS PROTEIN MCPB"/>
    <property type="match status" value="1"/>
</dbReference>
<name>A0A248JYD1_9PROT</name>
<sequence length="719" mass="73398">MVHGSCNLNMNAISLYLAEGALSMSGKPGGTPVNISKTVLSGIGGVAALAVALSGIIAFVAARDLAAQAAAGRSLAAYGDTLRLGALLASERAAWNGAFSADGPVDTGAGSAPGKAMAATDAALTAARSSTAAAHLDPAGLGQAEKLLADTRAGAKAETAKARADRAADGAGRMQEGIAATAAAVDHAADLAFRRTAAWSADLTVPLQIGAMAQDLRAAAGTRSAILSLFQAGQALDAKRLQTATQLTGQVATLWRLQTQAVANLGSPAKLAEALATEESTLMKEGEPRYQAILEAARAGATSPMDNAAWRAWTSPMLDNALILRDRALETARDMNRDALAEARLRLMLGGLTLAFVAVITALVAWVLRRRVTRPIKDLTQAITRLAEGDLEVAITAPRVQDEVGAMATALTVLRDNAALARAAEREAASARQAALDRARAVDGLCRDFDSRATIGLNAMEEAADHLAATSAAMTETAQHSSRQAATVASAAQTASSGINTVAAAAEELSASISEISRQMAQSTTIANDAMAKAEETDQSIAVLAAASAKIGEIVGLITAIASQTNLLALNATIEAARAGEAGKGFAVVAAEVKNLANQTAQATDEITRQIGEIQLVTRSAVAGVRAISDVIHTMGGITAGIAAAVEEQGAATQEIARNVQEVAMSTHQITASIDDVRTAVEQSTTVAGDLRQAATSMTDRAERLKGDVAGFLGGVRTA</sequence>
<evidence type="ECO:0000256" key="4">
    <source>
        <dbReference type="SAM" id="Phobius"/>
    </source>
</evidence>
<comment type="similarity">
    <text evidence="2">Belongs to the methyl-accepting chemotaxis (MCP) protein family.</text>
</comment>
<evidence type="ECO:0000256" key="3">
    <source>
        <dbReference type="PROSITE-ProRule" id="PRU00284"/>
    </source>
</evidence>
<keyword evidence="8" id="KW-1185">Reference proteome</keyword>
<dbReference type="Pfam" id="PF00015">
    <property type="entry name" value="MCPsignal"/>
    <property type="match status" value="1"/>
</dbReference>
<organism evidence="7 8">
    <name type="scientific">Nitrospirillum viridazoti CBAmc</name>
    <dbReference type="NCBI Taxonomy" id="1441467"/>
    <lineage>
        <taxon>Bacteria</taxon>
        <taxon>Pseudomonadati</taxon>
        <taxon>Pseudomonadota</taxon>
        <taxon>Alphaproteobacteria</taxon>
        <taxon>Rhodospirillales</taxon>
        <taxon>Azospirillaceae</taxon>
        <taxon>Nitrospirillum</taxon>
        <taxon>Nitrospirillum viridazoti</taxon>
    </lineage>
</organism>
<proteinExistence type="inferred from homology"/>
<reference evidence="7 8" key="1">
    <citation type="submission" date="2017-06" db="EMBL/GenBank/DDBJ databases">
        <title>Complete genome sequence of Nitrospirillum amazonense strain CBAmC, an endophytic nitrogen-fixing and plant growth-promoting bacterium, isolated from sugarcane.</title>
        <authorList>
            <person name="Schwab S."/>
            <person name="dos Santos Teixeira K.R."/>
            <person name="Simoes Araujo J.L."/>
            <person name="Soares Vidal M."/>
            <person name="Borges de Freitas H.R."/>
            <person name="Rivello Crivelaro A.L."/>
            <person name="Bueno de Camargo Nunes A."/>
            <person name="dos Santos C.M."/>
            <person name="Palmeira da Silva Rosa D."/>
            <person name="da Silva Padilha D."/>
            <person name="da Silva E."/>
            <person name="Araujo Terra L."/>
            <person name="Soares Mendes V."/>
            <person name="Farinelli L."/>
            <person name="Magalhaes Cruz L."/>
            <person name="Baldani J.I."/>
        </authorList>
    </citation>
    <scope>NUCLEOTIDE SEQUENCE [LARGE SCALE GENOMIC DNA]</scope>
    <source>
        <strain evidence="7 8">CBAmC</strain>
    </source>
</reference>
<dbReference type="SMART" id="SM00304">
    <property type="entry name" value="HAMP"/>
    <property type="match status" value="1"/>
</dbReference>
<dbReference type="PROSITE" id="PS50885">
    <property type="entry name" value="HAMP"/>
    <property type="match status" value="1"/>
</dbReference>
<dbReference type="Pfam" id="PF00672">
    <property type="entry name" value="HAMP"/>
    <property type="match status" value="1"/>
</dbReference>
<dbReference type="PANTHER" id="PTHR32089:SF112">
    <property type="entry name" value="LYSOZYME-LIKE PROTEIN-RELATED"/>
    <property type="match status" value="1"/>
</dbReference>
<dbReference type="GO" id="GO:0016020">
    <property type="term" value="C:membrane"/>
    <property type="evidence" value="ECO:0007669"/>
    <property type="project" value="InterPro"/>
</dbReference>
<dbReference type="CDD" id="cd06225">
    <property type="entry name" value="HAMP"/>
    <property type="match status" value="1"/>
</dbReference>
<dbReference type="Gene3D" id="6.10.340.10">
    <property type="match status" value="1"/>
</dbReference>
<protein>
    <submittedName>
        <fullName evidence="7">Chemotaxis protein</fullName>
    </submittedName>
</protein>
<evidence type="ECO:0000256" key="1">
    <source>
        <dbReference type="ARBA" id="ARBA00023224"/>
    </source>
</evidence>
<keyword evidence="4" id="KW-0812">Transmembrane</keyword>
<evidence type="ECO:0000259" key="5">
    <source>
        <dbReference type="PROSITE" id="PS50111"/>
    </source>
</evidence>
<dbReference type="InterPro" id="IPR004089">
    <property type="entry name" value="MCPsignal_dom"/>
</dbReference>
<dbReference type="InterPro" id="IPR003660">
    <property type="entry name" value="HAMP_dom"/>
</dbReference>
<keyword evidence="4" id="KW-0472">Membrane</keyword>
<dbReference type="AlphaFoldDB" id="A0A248JYD1"/>